<accession>A0ABR8K508</accession>
<proteinExistence type="predicted"/>
<protein>
    <submittedName>
        <fullName evidence="3">Glycosyltransferase family 1 protein</fullName>
    </submittedName>
</protein>
<organism evidence="3 4">
    <name type="scientific">Nostoc paludosum FACHB-159</name>
    <dbReference type="NCBI Taxonomy" id="2692908"/>
    <lineage>
        <taxon>Bacteria</taxon>
        <taxon>Bacillati</taxon>
        <taxon>Cyanobacteriota</taxon>
        <taxon>Cyanophyceae</taxon>
        <taxon>Nostocales</taxon>
        <taxon>Nostocaceae</taxon>
        <taxon>Nostoc</taxon>
    </lineage>
</organism>
<dbReference type="PANTHER" id="PTHR48050">
    <property type="entry name" value="STEROL 3-BETA-GLUCOSYLTRANSFERASE"/>
    <property type="match status" value="1"/>
</dbReference>
<gene>
    <name evidence="3" type="ORF">H6H03_09450</name>
</gene>
<dbReference type="CDD" id="cd03784">
    <property type="entry name" value="GT1_Gtf-like"/>
    <property type="match status" value="1"/>
</dbReference>
<keyword evidence="4" id="KW-1185">Reference proteome</keyword>
<reference evidence="3 4" key="1">
    <citation type="journal article" date="2020" name="ISME J.">
        <title>Comparative genomics reveals insights into cyanobacterial evolution and habitat adaptation.</title>
        <authorList>
            <person name="Chen M.Y."/>
            <person name="Teng W.K."/>
            <person name="Zhao L."/>
            <person name="Hu C.X."/>
            <person name="Zhou Y.K."/>
            <person name="Han B.P."/>
            <person name="Song L.R."/>
            <person name="Shu W.S."/>
        </authorList>
    </citation>
    <scope>NUCLEOTIDE SEQUENCE [LARGE SCALE GENOMIC DNA]</scope>
    <source>
        <strain evidence="3 4">FACHB-159</strain>
    </source>
</reference>
<dbReference type="SUPFAM" id="SSF53756">
    <property type="entry name" value="UDP-Glycosyltransferase/glycogen phosphorylase"/>
    <property type="match status" value="1"/>
</dbReference>
<evidence type="ECO:0000259" key="1">
    <source>
        <dbReference type="Pfam" id="PF03033"/>
    </source>
</evidence>
<dbReference type="InterPro" id="IPR004276">
    <property type="entry name" value="GlycoTrans_28_N"/>
</dbReference>
<dbReference type="InterPro" id="IPR010610">
    <property type="entry name" value="EryCIII-like_C"/>
</dbReference>
<evidence type="ECO:0000313" key="3">
    <source>
        <dbReference type="EMBL" id="MBD2734140.1"/>
    </source>
</evidence>
<dbReference type="Proteomes" id="UP000637383">
    <property type="component" value="Unassembled WGS sequence"/>
</dbReference>
<dbReference type="Gene3D" id="3.40.50.2000">
    <property type="entry name" value="Glycogen Phosphorylase B"/>
    <property type="match status" value="2"/>
</dbReference>
<dbReference type="RefSeq" id="WP_190954859.1">
    <property type="nucleotide sequence ID" value="NZ_JACJTU010000007.1"/>
</dbReference>
<dbReference type="InterPro" id="IPR002213">
    <property type="entry name" value="UDP_glucos_trans"/>
</dbReference>
<feature type="domain" description="Glycosyltransferase family 28 N-terminal" evidence="1">
    <location>
        <begin position="3"/>
        <end position="125"/>
    </location>
</feature>
<name>A0ABR8K508_9NOSO</name>
<dbReference type="InterPro" id="IPR050426">
    <property type="entry name" value="Glycosyltransferase_28"/>
</dbReference>
<dbReference type="EMBL" id="JACJTU010000007">
    <property type="protein sequence ID" value="MBD2734140.1"/>
    <property type="molecule type" value="Genomic_DNA"/>
</dbReference>
<evidence type="ECO:0000313" key="4">
    <source>
        <dbReference type="Proteomes" id="UP000637383"/>
    </source>
</evidence>
<evidence type="ECO:0000259" key="2">
    <source>
        <dbReference type="Pfam" id="PF06722"/>
    </source>
</evidence>
<sequence>MRITIATIGSHGDVRPYVALALGLEKAGHEVRIATIEDHGEFIKSFGIEFVAMGWEPPNFEKYLYKKRIFNIRTFNEIAYSSDDLKIENSMLAQLWQTCQGAEAIIFNGVAYPCYYIAEKLGVPCYFAPMQPHHETQDFHYVGMPPFKILGTTYNRLSYLVYDMIFWLHIRTTINKWRQATLNLPPLPIFAGLLTNLQQQKLPTIYSFSPLISKPSEWEEHVHLTGYWFLDTFKDWQPSTKLIDFLSEGLPPIYISKIWDNNQFTKEVLLEVSALTGRRIIVQSSEDEENDTEPTERLFLIKGLIPHEWLFPKVAVVVHHGGLGTIMSSLRAGIPSIAIPDPFLTDREFWANQLAKSGLGIDFELQDKEQLSAKKLAAAIQTAISDRAMQTRLLEISKKIAREDGIQQAIAAFDKHLPANKRLSLV</sequence>
<dbReference type="Pfam" id="PF03033">
    <property type="entry name" value="Glyco_transf_28"/>
    <property type="match status" value="1"/>
</dbReference>
<comment type="caution">
    <text evidence="3">The sequence shown here is derived from an EMBL/GenBank/DDBJ whole genome shotgun (WGS) entry which is preliminary data.</text>
</comment>
<dbReference type="Pfam" id="PF06722">
    <property type="entry name" value="EryCIII-like_C"/>
    <property type="match status" value="1"/>
</dbReference>
<feature type="domain" description="Erythromycin biosynthesis protein CIII-like C-terminal" evidence="2">
    <location>
        <begin position="279"/>
        <end position="396"/>
    </location>
</feature>
<dbReference type="PANTHER" id="PTHR48050:SF13">
    <property type="entry name" value="STEROL 3-BETA-GLUCOSYLTRANSFERASE UGT80A2"/>
    <property type="match status" value="1"/>
</dbReference>